<comment type="caution">
    <text evidence="2">The sequence shown here is derived from an EMBL/GenBank/DDBJ whole genome shotgun (WGS) entry which is preliminary data.</text>
</comment>
<evidence type="ECO:0000313" key="3">
    <source>
        <dbReference type="Proteomes" id="UP000235682"/>
    </source>
</evidence>
<gene>
    <name evidence="2" type="ORF">CJ205_03610</name>
</gene>
<reference evidence="2 3" key="1">
    <citation type="submission" date="2017-09" db="EMBL/GenBank/DDBJ databases">
        <title>Bacterial strain isolated from the female urinary microbiota.</title>
        <authorList>
            <person name="Thomas-White K."/>
            <person name="Kumar N."/>
            <person name="Forster S."/>
            <person name="Putonti C."/>
            <person name="Lawley T."/>
            <person name="Wolfe A.J."/>
        </authorList>
    </citation>
    <scope>NUCLEOTIDE SEQUENCE [LARGE SCALE GENOMIC DNA]</scope>
    <source>
        <strain evidence="2 3">UMB0852</strain>
    </source>
</reference>
<dbReference type="AlphaFoldDB" id="A0A1G8LT47"/>
<dbReference type="STRING" id="84521.SAMN04487994_10246"/>
<protein>
    <submittedName>
        <fullName evidence="2">Uncharacterized protein</fullName>
    </submittedName>
</protein>
<accession>A0A1G8LT47</accession>
<sequence>MKKVRHCLIILCGFLLGMGCSTLTQAASHIEQNLPTHHATYSRQQVEDQYTDWVQLLQSVKEVEKYQVEMTWTNQRSGHIMSHALFQVDQDKQDIQGDFTYYYRGYNPSKYIYSFRSYNGFESSYVNLVEYLWSMAYFKQPIFPSNAQERLAPYKKHFVEVETSPVNLVEETLQSLILHPDFERLSRMDKTQLWKLNQHYYLDLERVEIPSFVFDRVQHLLFNDTVQLDLDQQQVYYNFYEWDVLMSHRLNIATGTGGALFQMNTHSNAHRLASFVPKGLATKEDDPQQVTFDRSLESTNTDIISKLTRLCMTIDEETKAYHIILEGLSESRNIDVFNPESNSFRTYEFQMDYQFTPLDETTIPAENSFNAMSPEGFETLLKEALKVNTAKTK</sequence>
<dbReference type="RefSeq" id="WP_092085393.1">
    <property type="nucleotide sequence ID" value="NZ_FNEL01000024.1"/>
</dbReference>
<feature type="chain" id="PRO_5011512363" evidence="1">
    <location>
        <begin position="27"/>
        <end position="393"/>
    </location>
</feature>
<dbReference type="PROSITE" id="PS51257">
    <property type="entry name" value="PROKAR_LIPOPROTEIN"/>
    <property type="match status" value="1"/>
</dbReference>
<dbReference type="Proteomes" id="UP000235682">
    <property type="component" value="Unassembled WGS sequence"/>
</dbReference>
<evidence type="ECO:0000313" key="2">
    <source>
        <dbReference type="EMBL" id="PMC58599.1"/>
    </source>
</evidence>
<dbReference type="EMBL" id="PNHE01000010">
    <property type="protein sequence ID" value="PMC58599.1"/>
    <property type="molecule type" value="Genomic_DNA"/>
</dbReference>
<feature type="signal peptide" evidence="1">
    <location>
        <begin position="1"/>
        <end position="26"/>
    </location>
</feature>
<dbReference type="OrthoDB" id="2139129at2"/>
<proteinExistence type="predicted"/>
<keyword evidence="1" id="KW-0732">Signal</keyword>
<keyword evidence="3" id="KW-1185">Reference proteome</keyword>
<evidence type="ECO:0000256" key="1">
    <source>
        <dbReference type="SAM" id="SignalP"/>
    </source>
</evidence>
<name>A0A1G8LT47_9LACT</name>
<organism evidence="2 3">
    <name type="scientific">Dolosicoccus paucivorans</name>
    <dbReference type="NCBI Taxonomy" id="84521"/>
    <lineage>
        <taxon>Bacteria</taxon>
        <taxon>Bacillati</taxon>
        <taxon>Bacillota</taxon>
        <taxon>Bacilli</taxon>
        <taxon>Lactobacillales</taxon>
        <taxon>Aerococcaceae</taxon>
        <taxon>Dolosicoccus</taxon>
    </lineage>
</organism>